<gene>
    <name evidence="2" type="ORF">Sango_0030900</name>
</gene>
<dbReference type="Proteomes" id="UP001289374">
    <property type="component" value="Unassembled WGS sequence"/>
</dbReference>
<organism evidence="2 3">
    <name type="scientific">Sesamum angolense</name>
    <dbReference type="NCBI Taxonomy" id="2727404"/>
    <lineage>
        <taxon>Eukaryota</taxon>
        <taxon>Viridiplantae</taxon>
        <taxon>Streptophyta</taxon>
        <taxon>Embryophyta</taxon>
        <taxon>Tracheophyta</taxon>
        <taxon>Spermatophyta</taxon>
        <taxon>Magnoliopsida</taxon>
        <taxon>eudicotyledons</taxon>
        <taxon>Gunneridae</taxon>
        <taxon>Pentapetalae</taxon>
        <taxon>asterids</taxon>
        <taxon>lamiids</taxon>
        <taxon>Lamiales</taxon>
        <taxon>Pedaliaceae</taxon>
        <taxon>Sesamum</taxon>
    </lineage>
</organism>
<keyword evidence="1" id="KW-1133">Transmembrane helix</keyword>
<feature type="transmembrane region" description="Helical" evidence="1">
    <location>
        <begin position="57"/>
        <end position="78"/>
    </location>
</feature>
<reference evidence="2" key="2">
    <citation type="journal article" date="2024" name="Plant">
        <title>Genomic evolution and insights into agronomic trait innovations of Sesamum species.</title>
        <authorList>
            <person name="Miao H."/>
            <person name="Wang L."/>
            <person name="Qu L."/>
            <person name="Liu H."/>
            <person name="Sun Y."/>
            <person name="Le M."/>
            <person name="Wang Q."/>
            <person name="Wei S."/>
            <person name="Zheng Y."/>
            <person name="Lin W."/>
            <person name="Duan Y."/>
            <person name="Cao H."/>
            <person name="Xiong S."/>
            <person name="Wang X."/>
            <person name="Wei L."/>
            <person name="Li C."/>
            <person name="Ma Q."/>
            <person name="Ju M."/>
            <person name="Zhao R."/>
            <person name="Li G."/>
            <person name="Mu C."/>
            <person name="Tian Q."/>
            <person name="Mei H."/>
            <person name="Zhang T."/>
            <person name="Gao T."/>
            <person name="Zhang H."/>
        </authorList>
    </citation>
    <scope>NUCLEOTIDE SEQUENCE</scope>
    <source>
        <strain evidence="2">K16</strain>
    </source>
</reference>
<dbReference type="AlphaFoldDB" id="A0AAE2C5B3"/>
<keyword evidence="1" id="KW-0472">Membrane</keyword>
<dbReference type="EMBL" id="JACGWL010000001">
    <property type="protein sequence ID" value="KAK4409579.1"/>
    <property type="molecule type" value="Genomic_DNA"/>
</dbReference>
<evidence type="ECO:0000256" key="1">
    <source>
        <dbReference type="SAM" id="Phobius"/>
    </source>
</evidence>
<accession>A0AAE2C5B3</accession>
<keyword evidence="3" id="KW-1185">Reference proteome</keyword>
<comment type="caution">
    <text evidence="2">The sequence shown here is derived from an EMBL/GenBank/DDBJ whole genome shotgun (WGS) entry which is preliminary data.</text>
</comment>
<keyword evidence="1" id="KW-0812">Transmembrane</keyword>
<evidence type="ECO:0000313" key="2">
    <source>
        <dbReference type="EMBL" id="KAK4409579.1"/>
    </source>
</evidence>
<evidence type="ECO:0000313" key="3">
    <source>
        <dbReference type="Proteomes" id="UP001289374"/>
    </source>
</evidence>
<proteinExistence type="predicted"/>
<sequence length="88" mass="9957">MQLKTAISRATARNDMATIRDALEVSAEMHKKDVNNVPDYLQRHFALFPSGMSYVPLLWLVYGSICWMLSVLHLLSLLNGLHSGRNLD</sequence>
<name>A0AAE2C5B3_9LAMI</name>
<reference evidence="2" key="1">
    <citation type="submission" date="2020-06" db="EMBL/GenBank/DDBJ databases">
        <authorList>
            <person name="Li T."/>
            <person name="Hu X."/>
            <person name="Zhang T."/>
            <person name="Song X."/>
            <person name="Zhang H."/>
            <person name="Dai N."/>
            <person name="Sheng W."/>
            <person name="Hou X."/>
            <person name="Wei L."/>
        </authorList>
    </citation>
    <scope>NUCLEOTIDE SEQUENCE</scope>
    <source>
        <strain evidence="2">K16</strain>
        <tissue evidence="2">Leaf</tissue>
    </source>
</reference>
<protein>
    <submittedName>
        <fullName evidence="2">DENN domain and WD repeat-containing protein SCD1</fullName>
    </submittedName>
</protein>